<evidence type="ECO:0000313" key="1">
    <source>
        <dbReference type="EMBL" id="MBC2397130.1"/>
    </source>
</evidence>
<sequence length="270" mass="31217">MKADENRLNIELSINENLEDRISDVQKSYLEEEMKEVVPEIKEGQLGVFGVYAFNEGDKLEVKIYIINGLSKSINFEQVPLYIINSKGEKLAEQTFDLREMGDIPPHSARPWKVYFTKENLFVKEIPQDDWKIVFETKARAVKYEKIELEDIPEGMEKKQIDTFNEFMDSLPKLENGQVSVSLFTITQYKNNNLLMTLLVRNALPTPVKLEKIPITIKTSSEEIALSGEFALEDFEVNPYKARILSLVFEKDLLLLEEFDLTTCSVTFDR</sequence>
<protein>
    <submittedName>
        <fullName evidence="1">SLAP domain-containing protein</fullName>
    </submittedName>
</protein>
<proteinExistence type="predicted"/>
<dbReference type="RefSeq" id="WP_035147914.1">
    <property type="nucleotide sequence ID" value="NZ_JAAZWO010000004.1"/>
</dbReference>
<dbReference type="AlphaFoldDB" id="A0A923EB17"/>
<gene>
    <name evidence="1" type="ORF">HGG79_04950</name>
</gene>
<keyword evidence="2" id="KW-1185">Reference proteome</keyword>
<organism evidence="1 2">
    <name type="scientific">Clostridium tetanomorphum</name>
    <dbReference type="NCBI Taxonomy" id="1553"/>
    <lineage>
        <taxon>Bacteria</taxon>
        <taxon>Bacillati</taxon>
        <taxon>Bacillota</taxon>
        <taxon>Clostridia</taxon>
        <taxon>Eubacteriales</taxon>
        <taxon>Clostridiaceae</taxon>
        <taxon>Clostridium</taxon>
    </lineage>
</organism>
<dbReference type="NCBIfam" id="TIGR04398">
    <property type="entry name" value="SLAP_DUP"/>
    <property type="match status" value="2"/>
</dbReference>
<name>A0A923EB17_CLOTT</name>
<evidence type="ECO:0000313" key="2">
    <source>
        <dbReference type="Proteomes" id="UP000563151"/>
    </source>
</evidence>
<reference evidence="1 2" key="1">
    <citation type="submission" date="2020-04" db="EMBL/GenBank/DDBJ databases">
        <title>Genomic insights into acetone-butanol-ethanol (ABE) fermentation by sequencing solventogenic clostridia strains.</title>
        <authorList>
            <person name="Brown S."/>
        </authorList>
    </citation>
    <scope>NUCLEOTIDE SEQUENCE [LARGE SCALE GENOMIC DNA]</scope>
    <source>
        <strain evidence="1 2">DJ011</strain>
    </source>
</reference>
<dbReference type="EMBL" id="JAAZWO010000004">
    <property type="protein sequence ID" value="MBC2397130.1"/>
    <property type="molecule type" value="Genomic_DNA"/>
</dbReference>
<comment type="caution">
    <text evidence="1">The sequence shown here is derived from an EMBL/GenBank/DDBJ whole genome shotgun (WGS) entry which is preliminary data.</text>
</comment>
<dbReference type="Proteomes" id="UP000563151">
    <property type="component" value="Unassembled WGS sequence"/>
</dbReference>
<dbReference type="InterPro" id="IPR030910">
    <property type="entry name" value="SLAP_dom"/>
</dbReference>
<accession>A0A923EB17</accession>